<dbReference type="PANTHER" id="PTHR21329">
    <property type="entry name" value="PHOSPHATIDYLINOSITOL N-ACETYLGLUCOSAMINYLTRANSFERASE SUBUNIT Q-RELATED"/>
    <property type="match status" value="1"/>
</dbReference>
<feature type="transmembrane region" description="Helical" evidence="1">
    <location>
        <begin position="380"/>
        <end position="400"/>
    </location>
</feature>
<sequence length="648" mass="72865">MMTAESSRYDQQSFVSKLYWPSTCQRPEEAGLLIGWNDRNFVASVVAIVPDCSLEDTELALLSLSSNPDVKELWDYCSGSPIVIGSCFYGNDYSLSPILQERRRAANFWVTVDLSGPLPVLTSVYCCGFLYKTFGQILLYDPPLAKYTYFSDDPFTFTRDKAGEFGSANKNVTDLQFVLRQINSSLDVQTLLAKGLEEIPLTDRSTKCILRHRRRQSDPSVPGIPVQSSFKSSGIIFSCCFKLAQLSLLLCGILYHLSQFIINFQLPMLVGGGRIKDRSAVLQQLDRRIMELSRWPEMWVRTRAKTWKPKSYVNASMISFGSSVCQFLVDVITGIALGIFLRTYSTFILEIIHDGGRILHVDVLRRQVIWLMGLPAGMKLNFALDQALGLMVLYGIDFWNAITTVLTPLEHLIIVGVSIMAVFGTSIAVACAIDLLSMMTTHILFIHTAFSRLYSLALSALSALSKLFSGKKRNVLQRRVDSCHFDVDQLLLGTILFTLIFFLFPTVAIYYLFFAIVRFLIMLVEAGLCLLMATFNSFPFFELAVFFFDKGRLPSGIRVEVLPSSTPSCAYLLLHSCGASLHNVFERCLRVTQSVLTRYSLSESLISLLYGSLIPSRGKQLAHDDERICMDFTPGVTGFWFFLKCRLK</sequence>
<keyword evidence="1" id="KW-0812">Transmembrane</keyword>
<feature type="transmembrane region" description="Helical" evidence="1">
    <location>
        <begin position="519"/>
        <end position="548"/>
    </location>
</feature>
<dbReference type="InterPro" id="IPR007720">
    <property type="entry name" value="PigQ/GPI1"/>
</dbReference>
<feature type="transmembrane region" description="Helical" evidence="1">
    <location>
        <begin position="449"/>
        <end position="469"/>
    </location>
</feature>
<feature type="transmembrane region" description="Helical" evidence="1">
    <location>
        <begin position="235"/>
        <end position="257"/>
    </location>
</feature>
<feature type="transmembrane region" description="Helical" evidence="1">
    <location>
        <begin position="312"/>
        <end position="341"/>
    </location>
</feature>
<feature type="transmembrane region" description="Helical" evidence="1">
    <location>
        <begin position="490"/>
        <end position="513"/>
    </location>
</feature>
<protein>
    <submittedName>
        <fullName evidence="2">Uncharacterized protein</fullName>
    </submittedName>
</protein>
<dbReference type="GO" id="GO:0006506">
    <property type="term" value="P:GPI anchor biosynthetic process"/>
    <property type="evidence" value="ECO:0007669"/>
    <property type="project" value="InterPro"/>
</dbReference>
<accession>A0A0H5R8I3</accession>
<evidence type="ECO:0000313" key="2">
    <source>
        <dbReference type="EMBL" id="CRZ10027.1"/>
    </source>
</evidence>
<organism evidence="2">
    <name type="scientific">Spongospora subterranea</name>
    <dbReference type="NCBI Taxonomy" id="70186"/>
    <lineage>
        <taxon>Eukaryota</taxon>
        <taxon>Sar</taxon>
        <taxon>Rhizaria</taxon>
        <taxon>Endomyxa</taxon>
        <taxon>Phytomyxea</taxon>
        <taxon>Plasmodiophorida</taxon>
        <taxon>Plasmodiophoridae</taxon>
        <taxon>Spongospora</taxon>
    </lineage>
</organism>
<evidence type="ECO:0000256" key="1">
    <source>
        <dbReference type="SAM" id="Phobius"/>
    </source>
</evidence>
<dbReference type="AlphaFoldDB" id="A0A0H5R8I3"/>
<dbReference type="GO" id="GO:0005783">
    <property type="term" value="C:endoplasmic reticulum"/>
    <property type="evidence" value="ECO:0007669"/>
    <property type="project" value="TreeGrafter"/>
</dbReference>
<keyword evidence="1" id="KW-1133">Transmembrane helix</keyword>
<dbReference type="EMBL" id="HACM01009585">
    <property type="protein sequence ID" value="CRZ10027.1"/>
    <property type="molecule type" value="Transcribed_RNA"/>
</dbReference>
<dbReference type="GO" id="GO:0016020">
    <property type="term" value="C:membrane"/>
    <property type="evidence" value="ECO:0007669"/>
    <property type="project" value="InterPro"/>
</dbReference>
<feature type="transmembrane region" description="Helical" evidence="1">
    <location>
        <begin position="412"/>
        <end position="437"/>
    </location>
</feature>
<keyword evidence="1" id="KW-0472">Membrane</keyword>
<dbReference type="PANTHER" id="PTHR21329:SF3">
    <property type="entry name" value="PHOSPHATIDYLINOSITOL N-ACETYLGLUCOSAMINYLTRANSFERASE SUBUNIT Q"/>
    <property type="match status" value="1"/>
</dbReference>
<reference evidence="2" key="1">
    <citation type="submission" date="2015-04" db="EMBL/GenBank/DDBJ databases">
        <title>The genome sequence of the plant pathogenic Rhizarian Plasmodiophora brassicae reveals insights in its biotrophic life cycle and the origin of chitin synthesis.</title>
        <authorList>
            <person name="Schwelm A."/>
            <person name="Fogelqvist J."/>
            <person name="Knaust A."/>
            <person name="Julke S."/>
            <person name="Lilja T."/>
            <person name="Dhandapani V."/>
            <person name="Bonilla-Rosso G."/>
            <person name="Karlsson M."/>
            <person name="Shevchenko A."/>
            <person name="Choi S.R."/>
            <person name="Kim H.G."/>
            <person name="Park J.Y."/>
            <person name="Lim Y.P."/>
            <person name="Ludwig-Muller J."/>
            <person name="Dixelius C."/>
        </authorList>
    </citation>
    <scope>NUCLEOTIDE SEQUENCE</scope>
    <source>
        <tissue evidence="2">Potato root galls</tissue>
    </source>
</reference>
<proteinExistence type="predicted"/>
<dbReference type="Pfam" id="PF05024">
    <property type="entry name" value="Gpi1"/>
    <property type="match status" value="1"/>
</dbReference>
<name>A0A0H5R8I3_9EUKA</name>